<protein>
    <recommendedName>
        <fullName evidence="2">Ribose-phosphate pyrophosphokinase N-terminal domain-containing protein</fullName>
    </recommendedName>
</protein>
<dbReference type="GO" id="GO:0002189">
    <property type="term" value="C:ribose phosphate diphosphokinase complex"/>
    <property type="evidence" value="ECO:0007669"/>
    <property type="project" value="TreeGrafter"/>
</dbReference>
<gene>
    <name evidence="3" type="ORF">A2733_01220</name>
</gene>
<reference evidence="3 4" key="1">
    <citation type="journal article" date="2016" name="Nat. Commun.">
        <title>Thousands of microbial genomes shed light on interconnected biogeochemical processes in an aquifer system.</title>
        <authorList>
            <person name="Anantharaman K."/>
            <person name="Brown C.T."/>
            <person name="Hug L.A."/>
            <person name="Sharon I."/>
            <person name="Castelle C.J."/>
            <person name="Probst A.J."/>
            <person name="Thomas B.C."/>
            <person name="Singh A."/>
            <person name="Wilkins M.J."/>
            <person name="Karaoz U."/>
            <person name="Brodie E.L."/>
            <person name="Williams K.H."/>
            <person name="Hubbard S.S."/>
            <person name="Banfield J.F."/>
        </authorList>
    </citation>
    <scope>NUCLEOTIDE SEQUENCE [LARGE SCALE GENOMIC DNA]</scope>
</reference>
<dbReference type="PANTHER" id="PTHR10210:SF45">
    <property type="entry name" value="RIBOSE-PHOSPHATE PYROPHOSPHOKINASE 3, CHLOROPLASTIC"/>
    <property type="match status" value="1"/>
</dbReference>
<evidence type="ECO:0000313" key="3">
    <source>
        <dbReference type="EMBL" id="OGI64410.1"/>
    </source>
</evidence>
<organism evidence="3 4">
    <name type="scientific">Candidatus Nomurabacteria bacterium RIFCSPHIGHO2_01_FULL_40_20</name>
    <dbReference type="NCBI Taxonomy" id="1801738"/>
    <lineage>
        <taxon>Bacteria</taxon>
        <taxon>Candidatus Nomuraibacteriota</taxon>
    </lineage>
</organism>
<evidence type="ECO:0000259" key="2">
    <source>
        <dbReference type="Pfam" id="PF13793"/>
    </source>
</evidence>
<dbReference type="GO" id="GO:0006015">
    <property type="term" value="P:5-phosphoribose 1-diphosphate biosynthetic process"/>
    <property type="evidence" value="ECO:0007669"/>
    <property type="project" value="TreeGrafter"/>
</dbReference>
<dbReference type="GO" id="GO:0000287">
    <property type="term" value="F:magnesium ion binding"/>
    <property type="evidence" value="ECO:0007669"/>
    <property type="project" value="InterPro"/>
</dbReference>
<keyword evidence="1" id="KW-0545">Nucleotide biosynthesis</keyword>
<dbReference type="InterPro" id="IPR005946">
    <property type="entry name" value="Rib-P_diPkinase"/>
</dbReference>
<dbReference type="FunFam" id="3.40.50.2020:FF:000014">
    <property type="entry name" value="Ribose-phosphate pyrophosphokinase 1"/>
    <property type="match status" value="1"/>
</dbReference>
<dbReference type="EMBL" id="MFTO01000001">
    <property type="protein sequence ID" value="OGI64410.1"/>
    <property type="molecule type" value="Genomic_DNA"/>
</dbReference>
<dbReference type="InterPro" id="IPR029099">
    <property type="entry name" value="Pribosyltran_N"/>
</dbReference>
<dbReference type="GO" id="GO:0006164">
    <property type="term" value="P:purine nucleotide biosynthetic process"/>
    <property type="evidence" value="ECO:0007669"/>
    <property type="project" value="TreeGrafter"/>
</dbReference>
<name>A0A1F6V3Z7_9BACT</name>
<dbReference type="Proteomes" id="UP000178985">
    <property type="component" value="Unassembled WGS sequence"/>
</dbReference>
<dbReference type="SUPFAM" id="SSF53271">
    <property type="entry name" value="PRTase-like"/>
    <property type="match status" value="1"/>
</dbReference>
<dbReference type="GO" id="GO:0005737">
    <property type="term" value="C:cytoplasm"/>
    <property type="evidence" value="ECO:0007669"/>
    <property type="project" value="TreeGrafter"/>
</dbReference>
<feature type="domain" description="Ribose-phosphate pyrophosphokinase N-terminal" evidence="2">
    <location>
        <begin position="24"/>
        <end position="136"/>
    </location>
</feature>
<dbReference type="PANTHER" id="PTHR10210">
    <property type="entry name" value="RIBOSE-PHOSPHATE DIPHOSPHOKINASE FAMILY MEMBER"/>
    <property type="match status" value="1"/>
</dbReference>
<sequence>MVHSSEQSLNPYPFKLFGSPSGTNLFLAKEVAQLLNTELDGSVYKEFSDGSFIAHHTESIRDCDVYLILQPRFGSKEALSYDLDECESMVYALKQGEPNRITVVMPCLPYARQDKPSNYREPILVQKVPMRLQMAGADRIVVLRLHNPSSYNAHPLTIPIVNVDTSNLLINQIKSKNFNLEEFKIVAPDLGAAPSCRKLAQALGIPSNIVMINKFRDPKSVNHSEVMEVIGDPAGYHSIIPDDLADTCGTAVKTFKVLKERGVKDVYFTAVHGVLTGKAVENLNSVDFKEVWFSDTCDFSGKQKLIKNLVIMPTAKLIAKVVDNLHNGKSVTDLSKNGD</sequence>
<dbReference type="Pfam" id="PF13793">
    <property type="entry name" value="Pribosyltran_N"/>
    <property type="match status" value="1"/>
</dbReference>
<dbReference type="AlphaFoldDB" id="A0A1F6V3Z7"/>
<dbReference type="InterPro" id="IPR029057">
    <property type="entry name" value="PRTase-like"/>
</dbReference>
<dbReference type="CDD" id="cd06223">
    <property type="entry name" value="PRTases_typeI"/>
    <property type="match status" value="1"/>
</dbReference>
<dbReference type="SMART" id="SM01400">
    <property type="entry name" value="Pribosyltran_N"/>
    <property type="match status" value="1"/>
</dbReference>
<evidence type="ECO:0000256" key="1">
    <source>
        <dbReference type="ARBA" id="ARBA00022727"/>
    </source>
</evidence>
<dbReference type="Pfam" id="PF14572">
    <property type="entry name" value="Pribosyl_synth"/>
    <property type="match status" value="1"/>
</dbReference>
<dbReference type="Gene3D" id="3.40.50.2020">
    <property type="match status" value="2"/>
</dbReference>
<proteinExistence type="predicted"/>
<dbReference type="InterPro" id="IPR000836">
    <property type="entry name" value="PRTase_dom"/>
</dbReference>
<comment type="caution">
    <text evidence="3">The sequence shown here is derived from an EMBL/GenBank/DDBJ whole genome shotgun (WGS) entry which is preliminary data.</text>
</comment>
<evidence type="ECO:0000313" key="4">
    <source>
        <dbReference type="Proteomes" id="UP000178985"/>
    </source>
</evidence>
<accession>A0A1F6V3Z7</accession>
<dbReference type="NCBIfam" id="TIGR01251">
    <property type="entry name" value="ribP_PPkin"/>
    <property type="match status" value="1"/>
</dbReference>